<name>A0ABS8YHW2_9BACL</name>
<gene>
    <name evidence="2" type="ORF">LQV63_19700</name>
</gene>
<evidence type="ECO:0000313" key="3">
    <source>
        <dbReference type="Proteomes" id="UP001199916"/>
    </source>
</evidence>
<dbReference type="Proteomes" id="UP001199916">
    <property type="component" value="Unassembled WGS sequence"/>
</dbReference>
<evidence type="ECO:0000256" key="1">
    <source>
        <dbReference type="SAM" id="SignalP"/>
    </source>
</evidence>
<comment type="caution">
    <text evidence="2">The sequence shown here is derived from an EMBL/GenBank/DDBJ whole genome shotgun (WGS) entry which is preliminary data.</text>
</comment>
<keyword evidence="3" id="KW-1185">Reference proteome</keyword>
<protein>
    <submittedName>
        <fullName evidence="2">Uncharacterized protein</fullName>
    </submittedName>
</protein>
<dbReference type="EMBL" id="JAJNBZ010000018">
    <property type="protein sequence ID" value="MCE5171530.1"/>
    <property type="molecule type" value="Genomic_DNA"/>
</dbReference>
<accession>A0ABS8YHW2</accession>
<keyword evidence="1" id="KW-0732">Signal</keyword>
<organism evidence="2 3">
    <name type="scientific">Paenibacillus profundus</name>
    <dbReference type="NCBI Taxonomy" id="1173085"/>
    <lineage>
        <taxon>Bacteria</taxon>
        <taxon>Bacillati</taxon>
        <taxon>Bacillota</taxon>
        <taxon>Bacilli</taxon>
        <taxon>Bacillales</taxon>
        <taxon>Paenibacillaceae</taxon>
        <taxon>Paenibacillus</taxon>
    </lineage>
</organism>
<reference evidence="2 3" key="1">
    <citation type="submission" date="2021-11" db="EMBL/GenBank/DDBJ databases">
        <title>Draft genome sequence of Paenibacillus profundus YoMME, a new Gram-positive bacteria with exoelectrogenic properties.</title>
        <authorList>
            <person name="Hubenova Y."/>
            <person name="Hubenova E."/>
            <person name="Manasiev Y."/>
            <person name="Peykov S."/>
            <person name="Mitov M."/>
        </authorList>
    </citation>
    <scope>NUCLEOTIDE SEQUENCE [LARGE SCALE GENOMIC DNA]</scope>
    <source>
        <strain evidence="2 3">YoMME</strain>
    </source>
</reference>
<sequence>MKKVISFSLLFCLSLVLCLPTFANFETPSNVELLERLGYNENDFSLKSLHQNTLRFAQLGFSKEEVKDFTQYDLEYLNELEGQLLALDRKYLKKDENGFIEVNKESYEQAKEEQFRLQSICDTSSQNCSDTEPTSNWMRLTTTVSRISGTNPQEYLIKHDFAWAKKPFYKYKDAVGVAHHVSMTPVQNSEYLKYSRDDYYSRNPIIGLGPWTYDGVSDQYKWSAEDKTGGIGFEFQLASDSAQLINGKQHKYENHRGTVAYRAIRNNSSYTYADLSGHYIHTESSISGALGVDARGTGSFTISANVSKDEAIQTGVSFKY</sequence>
<proteinExistence type="predicted"/>
<feature type="signal peptide" evidence="1">
    <location>
        <begin position="1"/>
        <end position="23"/>
    </location>
</feature>
<feature type="chain" id="PRO_5045523825" evidence="1">
    <location>
        <begin position="24"/>
        <end position="320"/>
    </location>
</feature>
<evidence type="ECO:0000313" key="2">
    <source>
        <dbReference type="EMBL" id="MCE5171530.1"/>
    </source>
</evidence>
<dbReference type="RefSeq" id="WP_233697983.1">
    <property type="nucleotide sequence ID" value="NZ_JAJNBZ010000018.1"/>
</dbReference>